<dbReference type="AlphaFoldDB" id="A0A076MJF9"/>
<dbReference type="GO" id="GO:0016747">
    <property type="term" value="F:acyltransferase activity, transferring groups other than amino-acyl groups"/>
    <property type="evidence" value="ECO:0007669"/>
    <property type="project" value="InterPro"/>
</dbReference>
<dbReference type="eggNOG" id="COG1247">
    <property type="taxonomic scope" value="Bacteria"/>
</dbReference>
<feature type="domain" description="N-acetyltransferase" evidence="1">
    <location>
        <begin position="14"/>
        <end position="199"/>
    </location>
</feature>
<proteinExistence type="predicted"/>
<sequence>MAAASGDLTRSGDLRITELTPGDWPLFERLLGPGGLQGGCWCAWYRMTSRQYRETGPEERKAHVRDEVRAGKPLGLLGILDGEPVAWVAVSPRLDNPRLAASRVAALPDDDPTDVWSVTCFYVHRRARGRGIAAAMVRAATRHAFDRGARVVEGYPVDARKKRPAGELYHGTIEMFSAAGFDLTARRDTVRALMRISAR</sequence>
<evidence type="ECO:0000313" key="3">
    <source>
        <dbReference type="Proteomes" id="UP000062973"/>
    </source>
</evidence>
<protein>
    <recommendedName>
        <fullName evidence="1">N-acetyltransferase domain-containing protein</fullName>
    </recommendedName>
</protein>
<dbReference type="OrthoDB" id="3239945at2"/>
<dbReference type="CDD" id="cd04301">
    <property type="entry name" value="NAT_SF"/>
    <property type="match status" value="1"/>
</dbReference>
<organism evidence="2 3">
    <name type="scientific">Amycolatopsis methanolica 239</name>
    <dbReference type="NCBI Taxonomy" id="1068978"/>
    <lineage>
        <taxon>Bacteria</taxon>
        <taxon>Bacillati</taxon>
        <taxon>Actinomycetota</taxon>
        <taxon>Actinomycetes</taxon>
        <taxon>Pseudonocardiales</taxon>
        <taxon>Pseudonocardiaceae</taxon>
        <taxon>Amycolatopsis</taxon>
        <taxon>Amycolatopsis methanolica group</taxon>
    </lineage>
</organism>
<name>A0A076MJF9_AMYME</name>
<dbReference type="STRING" id="1068978.AMETH_0891"/>
<dbReference type="PATRIC" id="fig|1068978.7.peg.932"/>
<dbReference type="EMBL" id="CP009110">
    <property type="protein sequence ID" value="AIJ20983.1"/>
    <property type="molecule type" value="Genomic_DNA"/>
</dbReference>
<dbReference type="InterPro" id="IPR000182">
    <property type="entry name" value="GNAT_dom"/>
</dbReference>
<dbReference type="PROSITE" id="PS51186">
    <property type="entry name" value="GNAT"/>
    <property type="match status" value="1"/>
</dbReference>
<dbReference type="Gene3D" id="3.40.630.30">
    <property type="match status" value="1"/>
</dbReference>
<dbReference type="SUPFAM" id="SSF55729">
    <property type="entry name" value="Acyl-CoA N-acyltransferases (Nat)"/>
    <property type="match status" value="1"/>
</dbReference>
<dbReference type="Pfam" id="PF00583">
    <property type="entry name" value="Acetyltransf_1"/>
    <property type="match status" value="1"/>
</dbReference>
<evidence type="ECO:0000259" key="1">
    <source>
        <dbReference type="PROSITE" id="PS51186"/>
    </source>
</evidence>
<dbReference type="HOGENOM" id="CLU_105867_0_0_11"/>
<evidence type="ECO:0000313" key="2">
    <source>
        <dbReference type="EMBL" id="AIJ20983.1"/>
    </source>
</evidence>
<dbReference type="Proteomes" id="UP000062973">
    <property type="component" value="Chromosome"/>
</dbReference>
<accession>A0A076MJF9</accession>
<dbReference type="InterPro" id="IPR016181">
    <property type="entry name" value="Acyl_CoA_acyltransferase"/>
</dbReference>
<gene>
    <name evidence="2" type="ORF">AMETH_0891</name>
</gene>
<reference evidence="2 3" key="1">
    <citation type="submission" date="2014-07" db="EMBL/GenBank/DDBJ databases">
        <title>Whole Genome Sequence of the Amycolatopsis methanolica 239.</title>
        <authorList>
            <person name="Tang B."/>
        </authorList>
    </citation>
    <scope>NUCLEOTIDE SEQUENCE [LARGE SCALE GENOMIC DNA]</scope>
    <source>
        <strain evidence="2 3">239</strain>
    </source>
</reference>
<dbReference type="RefSeq" id="WP_017986848.1">
    <property type="nucleotide sequence ID" value="NZ_AQUL01000001.1"/>
</dbReference>
<dbReference type="KEGG" id="amq:AMETH_0891"/>
<keyword evidence="3" id="KW-1185">Reference proteome</keyword>